<dbReference type="AlphaFoldDB" id="A0A2S3R2A1"/>
<name>A0A2S3R2A1_VIBVL</name>
<keyword evidence="1" id="KW-0732">Signal</keyword>
<dbReference type="EMBL" id="PDGH01000101">
    <property type="protein sequence ID" value="POB47220.1"/>
    <property type="molecule type" value="Genomic_DNA"/>
</dbReference>
<evidence type="ECO:0000313" key="2">
    <source>
        <dbReference type="EMBL" id="POB47220.1"/>
    </source>
</evidence>
<dbReference type="Proteomes" id="UP000237466">
    <property type="component" value="Unassembled WGS sequence"/>
</dbReference>
<protein>
    <submittedName>
        <fullName evidence="2">Uncharacterized protein</fullName>
    </submittedName>
</protein>
<gene>
    <name evidence="2" type="ORF">CRN52_14160</name>
</gene>
<accession>A0A2S3R2A1</accession>
<feature type="chain" id="PRO_5015490384" evidence="1">
    <location>
        <begin position="19"/>
        <end position="127"/>
    </location>
</feature>
<evidence type="ECO:0000256" key="1">
    <source>
        <dbReference type="SAM" id="SignalP"/>
    </source>
</evidence>
<evidence type="ECO:0000313" key="3">
    <source>
        <dbReference type="Proteomes" id="UP000237466"/>
    </source>
</evidence>
<organism evidence="2 3">
    <name type="scientific">Vibrio vulnificus</name>
    <dbReference type="NCBI Taxonomy" id="672"/>
    <lineage>
        <taxon>Bacteria</taxon>
        <taxon>Pseudomonadati</taxon>
        <taxon>Pseudomonadota</taxon>
        <taxon>Gammaproteobacteria</taxon>
        <taxon>Vibrionales</taxon>
        <taxon>Vibrionaceae</taxon>
        <taxon>Vibrio</taxon>
    </lineage>
</organism>
<feature type="signal peptide" evidence="1">
    <location>
        <begin position="1"/>
        <end position="18"/>
    </location>
</feature>
<sequence>MKHFTFCLLLLASFGATSGTITINGKTYTGNNVIVNNGVNGSIIIDGNNIVVGDATEINIQVTGNINSLNVTSCHTCIVNGSVGTVESTSGDVQVGDVSGNVTTVSGDVHAHRIEGDVSSVSGDIRQ</sequence>
<comment type="caution">
    <text evidence="2">The sequence shown here is derived from an EMBL/GenBank/DDBJ whole genome shotgun (WGS) entry which is preliminary data.</text>
</comment>
<proteinExistence type="predicted"/>
<reference evidence="2 3" key="1">
    <citation type="journal article" date="2018" name="Front. Microbiol.">
        <title>Phylogeny of Vibrio vulnificus from the Analysis of the Core-Genome: Implications for Intra-Species Taxonomy.</title>
        <authorList>
            <person name="Roig F.J."/>
            <person name="Gonzalez-Candelas F."/>
            <person name="Sanjuan E."/>
            <person name="Fouz B."/>
            <person name="Feil E.J."/>
            <person name="Llorens C."/>
            <person name="Baker-Austin C."/>
            <person name="Oliver J.D."/>
            <person name="Danin-Poleg Y."/>
            <person name="Gibas C.J."/>
            <person name="Kashi Y."/>
            <person name="Gulig P.A."/>
            <person name="Morrison S.S."/>
            <person name="Amaro C."/>
        </authorList>
    </citation>
    <scope>NUCLEOTIDE SEQUENCE [LARGE SCALE GENOMIC DNA]</scope>
    <source>
        <strain evidence="2 3">CECT4608</strain>
    </source>
</reference>